<organism evidence="2 3">
    <name type="scientific">Telmatocola sphagniphila</name>
    <dbReference type="NCBI Taxonomy" id="1123043"/>
    <lineage>
        <taxon>Bacteria</taxon>
        <taxon>Pseudomonadati</taxon>
        <taxon>Planctomycetota</taxon>
        <taxon>Planctomycetia</taxon>
        <taxon>Gemmatales</taxon>
        <taxon>Gemmataceae</taxon>
    </lineage>
</organism>
<dbReference type="InterPro" id="IPR036237">
    <property type="entry name" value="Xyl_isomerase-like_sf"/>
</dbReference>
<dbReference type="SUPFAM" id="SSF51658">
    <property type="entry name" value="Xylose isomerase-like"/>
    <property type="match status" value="1"/>
</dbReference>
<protein>
    <submittedName>
        <fullName evidence="2">Sugar phosphate isomerase/epimerase</fullName>
    </submittedName>
</protein>
<dbReference type="PANTHER" id="PTHR12110">
    <property type="entry name" value="HYDROXYPYRUVATE ISOMERASE"/>
    <property type="match status" value="1"/>
</dbReference>
<name>A0A8E6B2J5_9BACT</name>
<accession>A0A8E6B2J5</accession>
<dbReference type="Proteomes" id="UP000676194">
    <property type="component" value="Chromosome"/>
</dbReference>
<reference evidence="2" key="1">
    <citation type="submission" date="2021-05" db="EMBL/GenBank/DDBJ databases">
        <title>Complete genome sequence of the cellulolytic planctomycete Telmatocola sphagniphila SP2T and characterization of the first cellulase from planctomycetes.</title>
        <authorList>
            <person name="Rakitin A.L."/>
            <person name="Beletsky A.V."/>
            <person name="Naumoff D.G."/>
            <person name="Kulichevskaya I.S."/>
            <person name="Mardanov A.V."/>
            <person name="Ravin N.V."/>
            <person name="Dedysh S.N."/>
        </authorList>
    </citation>
    <scope>NUCLEOTIDE SEQUENCE</scope>
    <source>
        <strain evidence="2">SP2T</strain>
    </source>
</reference>
<keyword evidence="2" id="KW-0413">Isomerase</keyword>
<sequence length="291" mass="32531">MLRDTVSLHRRDCLKMGVAGLAGLALGRNAFADDAKDGGFHLSIQSYTFRKFSLEKTIEKISALKIPHVEFYSGHFPVNSSPEKIKAVMKLCKDHGVTPISFGVENFTKNHEANKKLFDFAKSIDLKYLTANPSRDSFDSLDKLCEEYKIAIAIHPHGPTNLAKKEKALWTTAEQIMAAVKDHNELIGTCLDTGHLIRMALIGEPLDVVQQIKIMGKRNYGFHLKDNDNKADHNVVFGDPKGVLNVPEVLKALKEVKFGGFMSIEYEYHDDEPTQDVAACVKYLRESIAKV</sequence>
<keyword evidence="3" id="KW-1185">Reference proteome</keyword>
<dbReference type="InterPro" id="IPR013022">
    <property type="entry name" value="Xyl_isomerase-like_TIM-brl"/>
</dbReference>
<proteinExistence type="predicted"/>
<dbReference type="EMBL" id="CP074694">
    <property type="protein sequence ID" value="QVL30526.1"/>
    <property type="molecule type" value="Genomic_DNA"/>
</dbReference>
<dbReference type="RefSeq" id="WP_213494397.1">
    <property type="nucleotide sequence ID" value="NZ_CP074694.1"/>
</dbReference>
<dbReference type="InterPro" id="IPR050312">
    <property type="entry name" value="IolE/XylAMocC-like"/>
</dbReference>
<dbReference type="AlphaFoldDB" id="A0A8E6B2J5"/>
<evidence type="ECO:0000313" key="2">
    <source>
        <dbReference type="EMBL" id="QVL30526.1"/>
    </source>
</evidence>
<evidence type="ECO:0000259" key="1">
    <source>
        <dbReference type="Pfam" id="PF01261"/>
    </source>
</evidence>
<dbReference type="Pfam" id="PF01261">
    <property type="entry name" value="AP_endonuc_2"/>
    <property type="match status" value="1"/>
</dbReference>
<feature type="domain" description="Xylose isomerase-like TIM barrel" evidence="1">
    <location>
        <begin position="60"/>
        <end position="285"/>
    </location>
</feature>
<dbReference type="InterPro" id="IPR006311">
    <property type="entry name" value="TAT_signal"/>
</dbReference>
<dbReference type="PANTHER" id="PTHR12110:SF41">
    <property type="entry name" value="INOSOSE DEHYDRATASE"/>
    <property type="match status" value="1"/>
</dbReference>
<dbReference type="KEGG" id="tsph:KIH39_16905"/>
<dbReference type="PROSITE" id="PS51318">
    <property type="entry name" value="TAT"/>
    <property type="match status" value="1"/>
</dbReference>
<dbReference type="GO" id="GO:0016853">
    <property type="term" value="F:isomerase activity"/>
    <property type="evidence" value="ECO:0007669"/>
    <property type="project" value="UniProtKB-KW"/>
</dbReference>
<dbReference type="Gene3D" id="3.20.20.150">
    <property type="entry name" value="Divalent-metal-dependent TIM barrel enzymes"/>
    <property type="match status" value="1"/>
</dbReference>
<evidence type="ECO:0000313" key="3">
    <source>
        <dbReference type="Proteomes" id="UP000676194"/>
    </source>
</evidence>
<gene>
    <name evidence="2" type="ORF">KIH39_16905</name>
</gene>